<dbReference type="PANTHER" id="PTHR42714">
    <property type="entry name" value="TRNA MODIFICATION GTPASE GTPBP3"/>
    <property type="match status" value="1"/>
</dbReference>
<dbReference type="Gene3D" id="3.40.50.11420">
    <property type="match status" value="1"/>
</dbReference>
<dbReference type="NCBIfam" id="TIGR00231">
    <property type="entry name" value="small_GTP"/>
    <property type="match status" value="1"/>
</dbReference>
<dbReference type="InterPro" id="IPR027417">
    <property type="entry name" value="P-loop_NTPase"/>
</dbReference>
<dbReference type="Pfam" id="PF01926">
    <property type="entry name" value="MMR_HSR1"/>
    <property type="match status" value="1"/>
</dbReference>
<evidence type="ECO:0000313" key="7">
    <source>
        <dbReference type="Proteomes" id="UP000824056"/>
    </source>
</evidence>
<dbReference type="InterPro" id="IPR005225">
    <property type="entry name" value="Small_GTP-bd"/>
</dbReference>
<evidence type="ECO:0000256" key="2">
    <source>
        <dbReference type="ARBA" id="ARBA00023134"/>
    </source>
</evidence>
<dbReference type="Proteomes" id="UP000824056">
    <property type="component" value="Unassembled WGS sequence"/>
</dbReference>
<evidence type="ECO:0000259" key="5">
    <source>
        <dbReference type="Pfam" id="PF18133"/>
    </source>
</evidence>
<evidence type="ECO:0000259" key="3">
    <source>
        <dbReference type="Pfam" id="PF01926"/>
    </source>
</evidence>
<organism evidence="6 7">
    <name type="scientific">Candidatus Blautia pullicola</name>
    <dbReference type="NCBI Taxonomy" id="2838498"/>
    <lineage>
        <taxon>Bacteria</taxon>
        <taxon>Bacillati</taxon>
        <taxon>Bacillota</taxon>
        <taxon>Clostridia</taxon>
        <taxon>Lachnospirales</taxon>
        <taxon>Lachnospiraceae</taxon>
        <taxon>Blautia</taxon>
    </lineage>
</organism>
<dbReference type="InterPro" id="IPR041606">
    <property type="entry name" value="HydF_dimer"/>
</dbReference>
<dbReference type="GO" id="GO:0005737">
    <property type="term" value="C:cytoplasm"/>
    <property type="evidence" value="ECO:0007669"/>
    <property type="project" value="TreeGrafter"/>
</dbReference>
<feature type="domain" description="Hydrogen maturase F tetramerization" evidence="5">
    <location>
        <begin position="287"/>
        <end position="402"/>
    </location>
</feature>
<dbReference type="Pfam" id="PF18128">
    <property type="entry name" value="HydF_dimer"/>
    <property type="match status" value="1"/>
</dbReference>
<comment type="caution">
    <text evidence="6">The sequence shown here is derived from an EMBL/GenBank/DDBJ whole genome shotgun (WGS) entry which is preliminary data.</text>
</comment>
<dbReference type="CDD" id="cd00880">
    <property type="entry name" value="Era_like"/>
    <property type="match status" value="1"/>
</dbReference>
<dbReference type="Pfam" id="PF18133">
    <property type="entry name" value="HydF_tetramer"/>
    <property type="match status" value="1"/>
</dbReference>
<evidence type="ECO:0000313" key="6">
    <source>
        <dbReference type="EMBL" id="HIZ64922.1"/>
    </source>
</evidence>
<evidence type="ECO:0000256" key="1">
    <source>
        <dbReference type="ARBA" id="ARBA00022741"/>
    </source>
</evidence>
<dbReference type="AlphaFoldDB" id="A0A9D2FQP2"/>
<dbReference type="NCBIfam" id="TIGR03918">
    <property type="entry name" value="GTP_HydF"/>
    <property type="match status" value="1"/>
</dbReference>
<dbReference type="GO" id="GO:0002098">
    <property type="term" value="P:tRNA wobble uridine modification"/>
    <property type="evidence" value="ECO:0007669"/>
    <property type="project" value="TreeGrafter"/>
</dbReference>
<gene>
    <name evidence="6" type="primary">hydF</name>
    <name evidence="6" type="ORF">H9809_03320</name>
</gene>
<protein>
    <submittedName>
        <fullName evidence="6">[FeFe] hydrogenase H-cluster maturation GTPase HydF</fullName>
    </submittedName>
</protein>
<dbReference type="Gene3D" id="3.40.50.11410">
    <property type="match status" value="1"/>
</dbReference>
<dbReference type="Gene3D" id="3.40.50.300">
    <property type="entry name" value="P-loop containing nucleotide triphosphate hydrolases"/>
    <property type="match status" value="1"/>
</dbReference>
<dbReference type="GO" id="GO:0030488">
    <property type="term" value="P:tRNA methylation"/>
    <property type="evidence" value="ECO:0007669"/>
    <property type="project" value="TreeGrafter"/>
</dbReference>
<dbReference type="InterPro" id="IPR006073">
    <property type="entry name" value="GTP-bd"/>
</dbReference>
<accession>A0A9D2FQP2</accession>
<dbReference type="SUPFAM" id="SSF52540">
    <property type="entry name" value="P-loop containing nucleoside triphosphate hydrolases"/>
    <property type="match status" value="1"/>
</dbReference>
<name>A0A9D2FQP2_9FIRM</name>
<dbReference type="InterPro" id="IPR023873">
    <property type="entry name" value="FeFe-hyd_GTPase_HydF"/>
</dbReference>
<feature type="domain" description="Hydrogen maturase F dimerization" evidence="4">
    <location>
        <begin position="185"/>
        <end position="283"/>
    </location>
</feature>
<dbReference type="EMBL" id="DXBG01000078">
    <property type="protein sequence ID" value="HIZ64922.1"/>
    <property type="molecule type" value="Genomic_DNA"/>
</dbReference>
<evidence type="ECO:0000259" key="4">
    <source>
        <dbReference type="Pfam" id="PF18128"/>
    </source>
</evidence>
<dbReference type="InterPro" id="IPR040644">
    <property type="entry name" value="HydF_tetramer"/>
</dbReference>
<proteinExistence type="predicted"/>
<reference evidence="6" key="1">
    <citation type="journal article" date="2021" name="PeerJ">
        <title>Extensive microbial diversity within the chicken gut microbiome revealed by metagenomics and culture.</title>
        <authorList>
            <person name="Gilroy R."/>
            <person name="Ravi A."/>
            <person name="Getino M."/>
            <person name="Pursley I."/>
            <person name="Horton D.L."/>
            <person name="Alikhan N.F."/>
            <person name="Baker D."/>
            <person name="Gharbi K."/>
            <person name="Hall N."/>
            <person name="Watson M."/>
            <person name="Adriaenssens E.M."/>
            <person name="Foster-Nyarko E."/>
            <person name="Jarju S."/>
            <person name="Secka A."/>
            <person name="Antonio M."/>
            <person name="Oren A."/>
            <person name="Chaudhuri R.R."/>
            <person name="La Ragione R."/>
            <person name="Hildebrand F."/>
            <person name="Pallen M.J."/>
        </authorList>
    </citation>
    <scope>NUCLEOTIDE SEQUENCE</scope>
    <source>
        <strain evidence="6">1068</strain>
    </source>
</reference>
<sequence>MGMNETPASERVHIGFFGKRNAGKSSVINAVTGQDLAVVSQVKGTTTDPVYKSMELLPLGPVVMIDTPGIDDQGELGDLRVKRSYQVLNKTDAAVLVLDGTLGMSAEDRELLRRIEKKEIPWIVVLNKRDSLSKDQVCQQENRLPQGWQEGREYLWLSARDRLGVEALKERLARIARKEESSRRIIGDLLNPGDLALLVVPIDKAAPKGRLILPQQQTIRDILEADAGALVVRENLLKETLGRLGEKPRLVITDSQVFEKADKDTPADIPLTSFSILFARYKGNLETLVKGAEALEGLKDGDKVLISEGCTHHRQCGDIGTVKLPAWIRKYTGKKLEFYFTSGGEFPQSLEEYSLVVHCGGCMLNEREMKYRLGCGEDQQVPITNYGLLIAYMKGILERSLEFFKKKTDGECRQK</sequence>
<reference evidence="6" key="2">
    <citation type="submission" date="2021-04" db="EMBL/GenBank/DDBJ databases">
        <authorList>
            <person name="Gilroy R."/>
        </authorList>
    </citation>
    <scope>NUCLEOTIDE SEQUENCE</scope>
    <source>
        <strain evidence="6">1068</strain>
    </source>
</reference>
<dbReference type="PANTHER" id="PTHR42714:SF6">
    <property type="entry name" value="TRANSLATION INITIATION FACTOR IF-2"/>
    <property type="match status" value="1"/>
</dbReference>
<feature type="domain" description="G" evidence="3">
    <location>
        <begin position="14"/>
        <end position="128"/>
    </location>
</feature>
<dbReference type="GO" id="GO:0005525">
    <property type="term" value="F:GTP binding"/>
    <property type="evidence" value="ECO:0007669"/>
    <property type="project" value="UniProtKB-KW"/>
</dbReference>
<keyword evidence="1" id="KW-0547">Nucleotide-binding</keyword>
<keyword evidence="2" id="KW-0342">GTP-binding</keyword>